<dbReference type="EMBL" id="VMNK01000012">
    <property type="protein sequence ID" value="TVO54785.1"/>
    <property type="molecule type" value="Genomic_DNA"/>
</dbReference>
<keyword evidence="3" id="KW-1185">Reference proteome</keyword>
<evidence type="ECO:0000313" key="3">
    <source>
        <dbReference type="Proteomes" id="UP000319502"/>
    </source>
</evidence>
<reference evidence="2 3" key="1">
    <citation type="submission" date="2019-07" db="EMBL/GenBank/DDBJ databases">
        <title>The pathways for chlorine oxyanion respiration interact through the shared metabolite chlorate.</title>
        <authorList>
            <person name="Barnum T.P."/>
            <person name="Cheng Y."/>
            <person name="Hill K.A."/>
            <person name="Lucas L.N."/>
            <person name="Carlson H.K."/>
            <person name="Coates J.D."/>
        </authorList>
    </citation>
    <scope>NUCLEOTIDE SEQUENCE [LARGE SCALE GENOMIC DNA]</scope>
    <source>
        <strain evidence="2 3">SFB-3</strain>
    </source>
</reference>
<evidence type="ECO:0000259" key="1">
    <source>
        <dbReference type="Pfam" id="PF02464"/>
    </source>
</evidence>
<dbReference type="OrthoDB" id="9801454at2"/>
<accession>A0A557QPD8</accession>
<proteinExistence type="predicted"/>
<dbReference type="SUPFAM" id="SSF142433">
    <property type="entry name" value="CinA-like"/>
    <property type="match status" value="1"/>
</dbReference>
<feature type="domain" description="CinA C-terminal" evidence="1">
    <location>
        <begin position="7"/>
        <end position="157"/>
    </location>
</feature>
<protein>
    <submittedName>
        <fullName evidence="2">CinA family protein</fullName>
    </submittedName>
</protein>
<dbReference type="NCBIfam" id="TIGR00199">
    <property type="entry name" value="PncC_domain"/>
    <property type="match status" value="1"/>
</dbReference>
<dbReference type="Proteomes" id="UP000319502">
    <property type="component" value="Unassembled WGS sequence"/>
</dbReference>
<name>A0A557QPD8_9RHOO</name>
<evidence type="ECO:0000313" key="2">
    <source>
        <dbReference type="EMBL" id="TVO54785.1"/>
    </source>
</evidence>
<gene>
    <name evidence="2" type="ORF">FHP91_13040</name>
</gene>
<dbReference type="AlphaFoldDB" id="A0A557QPD8"/>
<sequence>MDAQLDALARRTGHWLLERGWRLATAESCTGGWIAETVTAIAGSSDWFDSGWVTYSNAAKMRQLDVPASALDTFGAVSEPVVSAMVQGALTHSDAQVAIAVSGVAGPSGGRPGKPVGTVCIAWGWPDRPVRSTTFHFDGDREQVRRQAVIHALEGLLLADTPANSVP</sequence>
<dbReference type="InterPro" id="IPR036653">
    <property type="entry name" value="CinA-like_C"/>
</dbReference>
<dbReference type="InterPro" id="IPR008136">
    <property type="entry name" value="CinA_C"/>
</dbReference>
<dbReference type="Pfam" id="PF02464">
    <property type="entry name" value="CinA"/>
    <property type="match status" value="1"/>
</dbReference>
<comment type="caution">
    <text evidence="2">The sequence shown here is derived from an EMBL/GenBank/DDBJ whole genome shotgun (WGS) entry which is preliminary data.</text>
</comment>
<organism evidence="2 3">
    <name type="scientific">Denitromonas halophila</name>
    <dbReference type="NCBI Taxonomy" id="1629404"/>
    <lineage>
        <taxon>Bacteria</taxon>
        <taxon>Pseudomonadati</taxon>
        <taxon>Pseudomonadota</taxon>
        <taxon>Betaproteobacteria</taxon>
        <taxon>Rhodocyclales</taxon>
        <taxon>Zoogloeaceae</taxon>
        <taxon>Denitromonas</taxon>
    </lineage>
</organism>
<dbReference type="Gene3D" id="3.90.950.20">
    <property type="entry name" value="CinA-like"/>
    <property type="match status" value="1"/>
</dbReference>